<dbReference type="Gene3D" id="1.10.150.20">
    <property type="entry name" value="5' to 3' exonuclease, C-terminal subdomain"/>
    <property type="match status" value="1"/>
</dbReference>
<keyword evidence="6" id="KW-0482">Metalloprotease</keyword>
<evidence type="ECO:0000256" key="6">
    <source>
        <dbReference type="ARBA" id="ARBA00023049"/>
    </source>
</evidence>
<dbReference type="InterPro" id="IPR025657">
    <property type="entry name" value="RadC_JAB"/>
</dbReference>
<dbReference type="PANTHER" id="PTHR30471">
    <property type="entry name" value="DNA REPAIR PROTEIN RADC"/>
    <property type="match status" value="1"/>
</dbReference>
<evidence type="ECO:0000313" key="9">
    <source>
        <dbReference type="Proteomes" id="UP000320776"/>
    </source>
</evidence>
<dbReference type="NCBIfam" id="TIGR00608">
    <property type="entry name" value="radc"/>
    <property type="match status" value="1"/>
</dbReference>
<keyword evidence="5" id="KW-0862">Zinc</keyword>
<dbReference type="SUPFAM" id="SSF47781">
    <property type="entry name" value="RuvA domain 2-like"/>
    <property type="match status" value="1"/>
</dbReference>
<dbReference type="PROSITE" id="PS01302">
    <property type="entry name" value="UPF0758"/>
    <property type="match status" value="1"/>
</dbReference>
<dbReference type="KEGG" id="sted:SPTER_08910"/>
<dbReference type="GO" id="GO:0006508">
    <property type="term" value="P:proteolysis"/>
    <property type="evidence" value="ECO:0007669"/>
    <property type="project" value="UniProtKB-KW"/>
</dbReference>
<dbReference type="InterPro" id="IPR020891">
    <property type="entry name" value="UPF0758_CS"/>
</dbReference>
<feature type="domain" description="MPN" evidence="7">
    <location>
        <begin position="81"/>
        <end position="202"/>
    </location>
</feature>
<dbReference type="PANTHER" id="PTHR30471:SF3">
    <property type="entry name" value="UPF0758 PROTEIN YEES-RELATED"/>
    <property type="match status" value="1"/>
</dbReference>
<protein>
    <recommendedName>
        <fullName evidence="7">MPN domain-containing protein</fullName>
    </recommendedName>
</protein>
<evidence type="ECO:0000259" key="7">
    <source>
        <dbReference type="PROSITE" id="PS50249"/>
    </source>
</evidence>
<dbReference type="PROSITE" id="PS50249">
    <property type="entry name" value="MPN"/>
    <property type="match status" value="1"/>
</dbReference>
<proteinExistence type="inferred from homology"/>
<keyword evidence="3" id="KW-0479">Metal-binding</keyword>
<dbReference type="InterPro" id="IPR010994">
    <property type="entry name" value="RuvA_2-like"/>
</dbReference>
<keyword evidence="2" id="KW-0645">Protease</keyword>
<organism evidence="8 9">
    <name type="scientific">Sporomusa termitida</name>
    <dbReference type="NCBI Taxonomy" id="2377"/>
    <lineage>
        <taxon>Bacteria</taxon>
        <taxon>Bacillati</taxon>
        <taxon>Bacillota</taxon>
        <taxon>Negativicutes</taxon>
        <taxon>Selenomonadales</taxon>
        <taxon>Sporomusaceae</taxon>
        <taxon>Sporomusa</taxon>
    </lineage>
</organism>
<dbReference type="Gene3D" id="3.40.140.10">
    <property type="entry name" value="Cytidine Deaminase, domain 2"/>
    <property type="match status" value="1"/>
</dbReference>
<dbReference type="InterPro" id="IPR037518">
    <property type="entry name" value="MPN"/>
</dbReference>
<name>A0A517DQH7_9FIRM</name>
<keyword evidence="9" id="KW-1185">Reference proteome</keyword>
<dbReference type="InterPro" id="IPR001405">
    <property type="entry name" value="UPF0758"/>
</dbReference>
<dbReference type="Proteomes" id="UP000320776">
    <property type="component" value="Chromosome"/>
</dbReference>
<reference evidence="8 9" key="1">
    <citation type="submission" date="2019-02" db="EMBL/GenBank/DDBJ databases">
        <title>Closed genome of Sporomusa termitida DSM 4440.</title>
        <authorList>
            <person name="Poehlein A."/>
            <person name="Daniel R."/>
        </authorList>
    </citation>
    <scope>NUCLEOTIDE SEQUENCE [LARGE SCALE GENOMIC DNA]</scope>
    <source>
        <strain evidence="8 9">DSM 4440</strain>
    </source>
</reference>
<gene>
    <name evidence="8" type="ORF">SPTER_08910</name>
</gene>
<sequence>MLNQTNLSGMADEELLAAILEKSVVQELMAQYGSVQQLLWQASKQELEAIKGIGTAKARKIQCLAEIAKRIYRVNNELPPVIKTPGDAFKRMEDMQFLAVEQFRVIYLNTKNGIIAEEVVAQGTINSTIVGGRELFRKAVRLLAASIILVHNHPSGDARPSQEDIDITRRLVEAGKLLDITILDHVIIGKGKFESLKERGVL</sequence>
<evidence type="ECO:0000256" key="5">
    <source>
        <dbReference type="ARBA" id="ARBA00022833"/>
    </source>
</evidence>
<accession>A0A517DQH7</accession>
<evidence type="ECO:0000313" key="8">
    <source>
        <dbReference type="EMBL" id="QDR79613.1"/>
    </source>
</evidence>
<comment type="similarity">
    <text evidence="1">Belongs to the UPF0758 family.</text>
</comment>
<dbReference type="CDD" id="cd08071">
    <property type="entry name" value="MPN_DUF2466"/>
    <property type="match status" value="1"/>
</dbReference>
<keyword evidence="4" id="KW-0378">Hydrolase</keyword>
<dbReference type="NCBIfam" id="NF000642">
    <property type="entry name" value="PRK00024.1"/>
    <property type="match status" value="1"/>
</dbReference>
<dbReference type="GO" id="GO:0046872">
    <property type="term" value="F:metal ion binding"/>
    <property type="evidence" value="ECO:0007669"/>
    <property type="project" value="UniProtKB-KW"/>
</dbReference>
<evidence type="ECO:0000256" key="4">
    <source>
        <dbReference type="ARBA" id="ARBA00022801"/>
    </source>
</evidence>
<dbReference type="AlphaFoldDB" id="A0A517DQH7"/>
<evidence type="ECO:0000256" key="3">
    <source>
        <dbReference type="ARBA" id="ARBA00022723"/>
    </source>
</evidence>
<evidence type="ECO:0000256" key="1">
    <source>
        <dbReference type="ARBA" id="ARBA00010243"/>
    </source>
</evidence>
<evidence type="ECO:0000256" key="2">
    <source>
        <dbReference type="ARBA" id="ARBA00022670"/>
    </source>
</evidence>
<dbReference type="Pfam" id="PF04002">
    <property type="entry name" value="RadC"/>
    <property type="match status" value="1"/>
</dbReference>
<dbReference type="EMBL" id="CP036259">
    <property type="protein sequence ID" value="QDR79613.1"/>
    <property type="molecule type" value="Genomic_DNA"/>
</dbReference>
<dbReference type="GO" id="GO:0008237">
    <property type="term" value="F:metallopeptidase activity"/>
    <property type="evidence" value="ECO:0007669"/>
    <property type="project" value="UniProtKB-KW"/>
</dbReference>